<keyword evidence="1" id="KW-0472">Membrane</keyword>
<proteinExistence type="predicted"/>
<evidence type="ECO:0000256" key="1">
    <source>
        <dbReference type="SAM" id="Phobius"/>
    </source>
</evidence>
<sequence length="170" mass="18653">MADNSSRVAACGNQYDCHLSSTSHTLILSVLFAMPILPRFLFLFSSSTKLNRCPSPPFFEWSHHRLAPSLISLILEHLSPTRITDLLLSRSHQQQPQPRPTLSQPVPQHLDYSIQRYADPSAVLPATHLDTSLRPPPGFSSPTTTTAEAVARAQVIMAPIDAAFQTQSGA</sequence>
<gene>
    <name evidence="2" type="ORF">PCL_08882</name>
</gene>
<reference evidence="2 3" key="1">
    <citation type="journal article" date="2016" name="Front. Microbiol.">
        <title>Genome and transcriptome sequences reveal the specific parasitism of the nematophagous Purpureocillium lilacinum 36-1.</title>
        <authorList>
            <person name="Xie J."/>
            <person name="Li S."/>
            <person name="Mo C."/>
            <person name="Xiao X."/>
            <person name="Peng D."/>
            <person name="Wang G."/>
            <person name="Xiao Y."/>
        </authorList>
    </citation>
    <scope>NUCLEOTIDE SEQUENCE [LARGE SCALE GENOMIC DNA]</scope>
    <source>
        <strain evidence="2 3">36-1</strain>
    </source>
</reference>
<dbReference type="Proteomes" id="UP000245956">
    <property type="component" value="Unassembled WGS sequence"/>
</dbReference>
<dbReference type="EMBL" id="LCWV01000004">
    <property type="protein sequence ID" value="PWI73606.1"/>
    <property type="molecule type" value="Genomic_DNA"/>
</dbReference>
<accession>A0A2U3EGG4</accession>
<name>A0A2U3EGG4_PURLI</name>
<comment type="caution">
    <text evidence="2">The sequence shown here is derived from an EMBL/GenBank/DDBJ whole genome shotgun (WGS) entry which is preliminary data.</text>
</comment>
<feature type="transmembrane region" description="Helical" evidence="1">
    <location>
        <begin position="26"/>
        <end position="44"/>
    </location>
</feature>
<protein>
    <submittedName>
        <fullName evidence="2">Uncharacterized protein</fullName>
    </submittedName>
</protein>
<keyword evidence="1" id="KW-1133">Transmembrane helix</keyword>
<organism evidence="2 3">
    <name type="scientific">Purpureocillium lilacinum</name>
    <name type="common">Paecilomyces lilacinus</name>
    <dbReference type="NCBI Taxonomy" id="33203"/>
    <lineage>
        <taxon>Eukaryota</taxon>
        <taxon>Fungi</taxon>
        <taxon>Dikarya</taxon>
        <taxon>Ascomycota</taxon>
        <taxon>Pezizomycotina</taxon>
        <taxon>Sordariomycetes</taxon>
        <taxon>Hypocreomycetidae</taxon>
        <taxon>Hypocreales</taxon>
        <taxon>Ophiocordycipitaceae</taxon>
        <taxon>Purpureocillium</taxon>
    </lineage>
</organism>
<keyword evidence="1" id="KW-0812">Transmembrane</keyword>
<evidence type="ECO:0000313" key="2">
    <source>
        <dbReference type="EMBL" id="PWI73606.1"/>
    </source>
</evidence>
<evidence type="ECO:0000313" key="3">
    <source>
        <dbReference type="Proteomes" id="UP000245956"/>
    </source>
</evidence>
<dbReference type="AlphaFoldDB" id="A0A2U3EGG4"/>